<dbReference type="PROSITE" id="PS50801">
    <property type="entry name" value="STAS"/>
    <property type="match status" value="1"/>
</dbReference>
<organism evidence="4 5">
    <name type="scientific">Streptosporangium algeriense</name>
    <dbReference type="NCBI Taxonomy" id="1682748"/>
    <lineage>
        <taxon>Bacteria</taxon>
        <taxon>Bacillati</taxon>
        <taxon>Actinomycetota</taxon>
        <taxon>Actinomycetes</taxon>
        <taxon>Streptosporangiales</taxon>
        <taxon>Streptosporangiaceae</taxon>
        <taxon>Streptosporangium</taxon>
    </lineage>
</organism>
<dbReference type="EMBL" id="JBHTHX010000129">
    <property type="protein sequence ID" value="MFD0884197.1"/>
    <property type="molecule type" value="Genomic_DNA"/>
</dbReference>
<comment type="caution">
    <text evidence="4">The sequence shown here is derived from an EMBL/GenBank/DDBJ whole genome shotgun (WGS) entry which is preliminary data.</text>
</comment>
<dbReference type="PANTHER" id="PTHR33495:SF2">
    <property type="entry name" value="ANTI-SIGMA FACTOR ANTAGONIST TM_1081-RELATED"/>
    <property type="match status" value="1"/>
</dbReference>
<proteinExistence type="inferred from homology"/>
<gene>
    <name evidence="4" type="ORF">ACFQ08_06490</name>
</gene>
<feature type="domain" description="STAS" evidence="3">
    <location>
        <begin position="1"/>
        <end position="103"/>
    </location>
</feature>
<evidence type="ECO:0000256" key="2">
    <source>
        <dbReference type="RuleBase" id="RU003749"/>
    </source>
</evidence>
<dbReference type="InterPro" id="IPR002645">
    <property type="entry name" value="STAS_dom"/>
</dbReference>
<dbReference type="Gene3D" id="3.30.750.24">
    <property type="entry name" value="STAS domain"/>
    <property type="match status" value="1"/>
</dbReference>
<dbReference type="PANTHER" id="PTHR33495">
    <property type="entry name" value="ANTI-SIGMA FACTOR ANTAGONIST TM_1081-RELATED-RELATED"/>
    <property type="match status" value="1"/>
</dbReference>
<dbReference type="InterPro" id="IPR003658">
    <property type="entry name" value="Anti-sigma_ant"/>
</dbReference>
<dbReference type="NCBIfam" id="TIGR00377">
    <property type="entry name" value="ant_ant_sig"/>
    <property type="match status" value="1"/>
</dbReference>
<evidence type="ECO:0000256" key="1">
    <source>
        <dbReference type="ARBA" id="ARBA00009013"/>
    </source>
</evidence>
<evidence type="ECO:0000313" key="4">
    <source>
        <dbReference type="EMBL" id="MFD0884197.1"/>
    </source>
</evidence>
<evidence type="ECO:0000259" key="3">
    <source>
        <dbReference type="PROSITE" id="PS50801"/>
    </source>
</evidence>
<accession>A0ABW3DNF7</accession>
<keyword evidence="5" id="KW-1185">Reference proteome</keyword>
<reference evidence="5" key="1">
    <citation type="journal article" date="2019" name="Int. J. Syst. Evol. Microbiol.">
        <title>The Global Catalogue of Microorganisms (GCM) 10K type strain sequencing project: providing services to taxonomists for standard genome sequencing and annotation.</title>
        <authorList>
            <consortium name="The Broad Institute Genomics Platform"/>
            <consortium name="The Broad Institute Genome Sequencing Center for Infectious Disease"/>
            <person name="Wu L."/>
            <person name="Ma J."/>
        </authorList>
    </citation>
    <scope>NUCLEOTIDE SEQUENCE [LARGE SCALE GENOMIC DNA]</scope>
    <source>
        <strain evidence="5">CCUG 62974</strain>
    </source>
</reference>
<comment type="similarity">
    <text evidence="1 2">Belongs to the anti-sigma-factor antagonist family.</text>
</comment>
<dbReference type="Proteomes" id="UP001597024">
    <property type="component" value="Unassembled WGS sequence"/>
</dbReference>
<dbReference type="SUPFAM" id="SSF52091">
    <property type="entry name" value="SpoIIaa-like"/>
    <property type="match status" value="1"/>
</dbReference>
<name>A0ABW3DNF7_9ACTN</name>
<dbReference type="Pfam" id="PF01740">
    <property type="entry name" value="STAS"/>
    <property type="match status" value="1"/>
</dbReference>
<dbReference type="InterPro" id="IPR036513">
    <property type="entry name" value="STAS_dom_sf"/>
</dbReference>
<evidence type="ECO:0000313" key="5">
    <source>
        <dbReference type="Proteomes" id="UP001597024"/>
    </source>
</evidence>
<sequence length="117" mass="12642">MPMAVVHVHGPLDHATSARLEAGIEQLWERVSGGCLVLDLQQVTFCDSTGLSRLITAFADARQRQTTLLLAALPLFLHRTLEPTGLTPFLPVRDSLAQALSEAKARCAHTDGQQPSS</sequence>
<dbReference type="CDD" id="cd07043">
    <property type="entry name" value="STAS_anti-anti-sigma_factors"/>
    <property type="match status" value="1"/>
</dbReference>
<protein>
    <recommendedName>
        <fullName evidence="2">Anti-sigma factor antagonist</fullName>
    </recommendedName>
</protein>